<dbReference type="CDD" id="cd08771">
    <property type="entry name" value="DLP_1"/>
    <property type="match status" value="1"/>
</dbReference>
<evidence type="ECO:0000313" key="4">
    <source>
        <dbReference type="EMBL" id="KAL3839310.1"/>
    </source>
</evidence>
<keyword evidence="5" id="KW-1185">Reference proteome</keyword>
<dbReference type="PANTHER" id="PTHR11566">
    <property type="entry name" value="DYNAMIN"/>
    <property type="match status" value="1"/>
</dbReference>
<dbReference type="AlphaFoldDB" id="A0ABD3TRE9"/>
<comment type="caution">
    <text evidence="4">The sequence shown here is derived from an EMBL/GenBank/DDBJ whole genome shotgun (WGS) entry which is preliminary data.</text>
</comment>
<dbReference type="SUPFAM" id="SSF52540">
    <property type="entry name" value="P-loop containing nucleoside triphosphate hydrolases"/>
    <property type="match status" value="1"/>
</dbReference>
<evidence type="ECO:0000313" key="5">
    <source>
        <dbReference type="Proteomes" id="UP001634393"/>
    </source>
</evidence>
<accession>A0ABD3TRE9</accession>
<dbReference type="PANTHER" id="PTHR11566:SF173">
    <property type="entry name" value="DYNAMIN-RELATED PROTEIN 4C"/>
    <property type="match status" value="1"/>
</dbReference>
<gene>
    <name evidence="4" type="ORF">ACJIZ3_023901</name>
</gene>
<keyword evidence="2" id="KW-0342">GTP-binding</keyword>
<organism evidence="4 5">
    <name type="scientific">Penstemon smallii</name>
    <dbReference type="NCBI Taxonomy" id="265156"/>
    <lineage>
        <taxon>Eukaryota</taxon>
        <taxon>Viridiplantae</taxon>
        <taxon>Streptophyta</taxon>
        <taxon>Embryophyta</taxon>
        <taxon>Tracheophyta</taxon>
        <taxon>Spermatophyta</taxon>
        <taxon>Magnoliopsida</taxon>
        <taxon>eudicotyledons</taxon>
        <taxon>Gunneridae</taxon>
        <taxon>Pentapetalae</taxon>
        <taxon>asterids</taxon>
        <taxon>lamiids</taxon>
        <taxon>Lamiales</taxon>
        <taxon>Plantaginaceae</taxon>
        <taxon>Cheloneae</taxon>
        <taxon>Penstemon</taxon>
    </lineage>
</organism>
<dbReference type="InterPro" id="IPR030381">
    <property type="entry name" value="G_DYNAMIN_dom"/>
</dbReference>
<keyword evidence="1" id="KW-0547">Nucleotide-binding</keyword>
<feature type="domain" description="Dynamin-type G" evidence="3">
    <location>
        <begin position="83"/>
        <end position="353"/>
    </location>
</feature>
<dbReference type="InterPro" id="IPR003130">
    <property type="entry name" value="GED"/>
</dbReference>
<proteinExistence type="predicted"/>
<reference evidence="4 5" key="1">
    <citation type="submission" date="2024-12" db="EMBL/GenBank/DDBJ databases">
        <title>The unique morphological basis and parallel evolutionary history of personate flowers in Penstemon.</title>
        <authorList>
            <person name="Depatie T.H."/>
            <person name="Wessinger C.A."/>
        </authorList>
    </citation>
    <scope>NUCLEOTIDE SEQUENCE [LARGE SCALE GENOMIC DNA]</scope>
    <source>
        <strain evidence="4">WTNN_2</strain>
        <tissue evidence="4">Leaf</tissue>
    </source>
</reference>
<dbReference type="Proteomes" id="UP001634393">
    <property type="component" value="Unassembled WGS sequence"/>
</dbReference>
<evidence type="ECO:0000256" key="1">
    <source>
        <dbReference type="ARBA" id="ARBA00022741"/>
    </source>
</evidence>
<evidence type="ECO:0000259" key="3">
    <source>
        <dbReference type="PROSITE" id="PS51718"/>
    </source>
</evidence>
<evidence type="ECO:0000256" key="2">
    <source>
        <dbReference type="ARBA" id="ARBA00023134"/>
    </source>
</evidence>
<dbReference type="InterPro" id="IPR001401">
    <property type="entry name" value="Dynamin_GTPase"/>
</dbReference>
<dbReference type="Gene3D" id="3.40.50.300">
    <property type="entry name" value="P-loop containing nucleotide triphosphate hydrolases"/>
    <property type="match status" value="2"/>
</dbReference>
<dbReference type="InterPro" id="IPR027417">
    <property type="entry name" value="P-loop_NTPase"/>
</dbReference>
<dbReference type="InterPro" id="IPR000375">
    <property type="entry name" value="Dynamin_stalk"/>
</dbReference>
<dbReference type="Pfam" id="PF00350">
    <property type="entry name" value="Dynamin_N"/>
    <property type="match status" value="1"/>
</dbReference>
<dbReference type="Pfam" id="PF01031">
    <property type="entry name" value="Dynamin_M"/>
    <property type="match status" value="1"/>
</dbReference>
<dbReference type="SMART" id="SM00053">
    <property type="entry name" value="DYNc"/>
    <property type="match status" value="1"/>
</dbReference>
<dbReference type="InterPro" id="IPR045063">
    <property type="entry name" value="Dynamin_N"/>
</dbReference>
<dbReference type="Gene3D" id="1.20.120.1240">
    <property type="entry name" value="Dynamin, middle domain"/>
    <property type="match status" value="1"/>
</dbReference>
<sequence length="677" mass="76529">MLNHLVFYTIRMSTEYYLSLTSMQTTQRNNNISNMVNGKENRNVFKSKSSLFTPNLAYLPPRDEIEACEQRLTLLNISGEQNNRENDAAPIISSHNDKVHPLLDAVDRLRHLKIMQEGIQLPTIVVVGDQSYGKSSVLESLAGISLPREFNGKIIPTDESHMADAIVMATNEIAGKGKGILNNPLTLIVKKKGVPDLTMVDLPGITRVPVHGQPEDIYEQISKIIKEFITPEESKILNVLSASVDFTTCESIRMSQQVDKIGERTLVVVTKADKSPEGLLEKVIADDVNIGLGYVCVSNRIGDESYEQARAEENKFFESHHLLSKISKSMVGIPILAQKLVQIQATIIVKCLPDIVQKINDKISSNMEDLNKLPQIMTSISEAMTTFMNILGLAKESLRKILLRGEFDEYPDEMEMHCTARFADMLNQYSSELQSKSVENYSNGNFLLEEIRVLEETKAIGLPNFLPRAVFLTLLQKKMKTISFAPFEFVEKTWNYLEKVLISVLMRHSDNYPQLLSSTRRAAHNLVAKKEKQSVDWVSDLVEMGKLTDYTCNPEYALLNDHSKPSKVQIDELGEIEVGQLRSHVGVVQEAFDMKIRMTTYWSIVLRRWVDSMALNLLFSIQKLVNKEMEFDGLEKMLEESPNVAEKRKRLENSIKLLMGSKDVVANIIDKITTNVN</sequence>
<protein>
    <recommendedName>
        <fullName evidence="3">Dynamin-type G domain-containing protein</fullName>
    </recommendedName>
</protein>
<name>A0ABD3TRE9_9LAMI</name>
<dbReference type="PROSITE" id="PS51718">
    <property type="entry name" value="G_DYNAMIN_2"/>
    <property type="match status" value="1"/>
</dbReference>
<dbReference type="InterPro" id="IPR022812">
    <property type="entry name" value="Dynamin"/>
</dbReference>
<dbReference type="EMBL" id="JBJXBP010000003">
    <property type="protein sequence ID" value="KAL3839310.1"/>
    <property type="molecule type" value="Genomic_DNA"/>
</dbReference>
<dbReference type="GO" id="GO:0005737">
    <property type="term" value="C:cytoplasm"/>
    <property type="evidence" value="ECO:0007669"/>
    <property type="project" value="UniProtKB-ARBA"/>
</dbReference>
<dbReference type="SMART" id="SM00302">
    <property type="entry name" value="GED"/>
    <property type="match status" value="1"/>
</dbReference>